<protein>
    <submittedName>
        <fullName evidence="2">Uncharacterized protein</fullName>
    </submittedName>
</protein>
<evidence type="ECO:0000256" key="1">
    <source>
        <dbReference type="SAM" id="Phobius"/>
    </source>
</evidence>
<keyword evidence="1" id="KW-1133">Transmembrane helix</keyword>
<accession>A0A4S2N0E9</accession>
<keyword evidence="1" id="KW-0472">Membrane</keyword>
<dbReference type="AlphaFoldDB" id="A0A4S2N0E9"/>
<keyword evidence="3" id="KW-1185">Reference proteome</keyword>
<evidence type="ECO:0000313" key="3">
    <source>
        <dbReference type="Proteomes" id="UP000298138"/>
    </source>
</evidence>
<name>A0A4S2N0E9_9PEZI</name>
<keyword evidence="1" id="KW-0812">Transmembrane</keyword>
<proteinExistence type="predicted"/>
<reference evidence="2 3" key="1">
    <citation type="submission" date="2019-04" db="EMBL/GenBank/DDBJ databases">
        <title>Comparative genomics and transcriptomics to analyze fruiting body development in filamentous ascomycetes.</title>
        <authorList>
            <consortium name="DOE Joint Genome Institute"/>
            <person name="Lutkenhaus R."/>
            <person name="Traeger S."/>
            <person name="Breuer J."/>
            <person name="Kuo A."/>
            <person name="Lipzen A."/>
            <person name="Pangilinan J."/>
            <person name="Dilworth D."/>
            <person name="Sandor L."/>
            <person name="Poggeler S."/>
            <person name="Barry K."/>
            <person name="Grigoriev I.V."/>
            <person name="Nowrousian M."/>
        </authorList>
    </citation>
    <scope>NUCLEOTIDE SEQUENCE [LARGE SCALE GENOMIC DNA]</scope>
    <source>
        <strain evidence="2 3">CBS 389.68</strain>
    </source>
</reference>
<dbReference type="InParanoid" id="A0A4S2N0E9"/>
<evidence type="ECO:0000313" key="2">
    <source>
        <dbReference type="EMBL" id="TGZ82558.1"/>
    </source>
</evidence>
<sequence length="106" mass="12104">MFLFIWRKDTCYEWQRCRCALFESNHKDLYLCSVVVVPITVAGSMLAPFIIGFWHPSVVYQPPIAITSSSSALPHRKPSTSLPDNSTFHCRYSHTIKAGPGWMDRV</sequence>
<dbReference type="Proteomes" id="UP000298138">
    <property type="component" value="Unassembled WGS sequence"/>
</dbReference>
<organism evidence="2 3">
    <name type="scientific">Ascodesmis nigricans</name>
    <dbReference type="NCBI Taxonomy" id="341454"/>
    <lineage>
        <taxon>Eukaryota</taxon>
        <taxon>Fungi</taxon>
        <taxon>Dikarya</taxon>
        <taxon>Ascomycota</taxon>
        <taxon>Pezizomycotina</taxon>
        <taxon>Pezizomycetes</taxon>
        <taxon>Pezizales</taxon>
        <taxon>Ascodesmidaceae</taxon>
        <taxon>Ascodesmis</taxon>
    </lineage>
</organism>
<feature type="transmembrane region" description="Helical" evidence="1">
    <location>
        <begin position="29"/>
        <end position="54"/>
    </location>
</feature>
<dbReference type="EMBL" id="ML220115">
    <property type="protein sequence ID" value="TGZ82558.1"/>
    <property type="molecule type" value="Genomic_DNA"/>
</dbReference>
<gene>
    <name evidence="2" type="ORF">EX30DRAFT_190140</name>
</gene>